<protein>
    <submittedName>
        <fullName evidence="2">Uncharacterized protein</fullName>
    </submittedName>
</protein>
<name>A0A3L6RUT2_PANMI</name>
<feature type="region of interest" description="Disordered" evidence="1">
    <location>
        <begin position="116"/>
        <end position="141"/>
    </location>
</feature>
<keyword evidence="3" id="KW-1185">Reference proteome</keyword>
<feature type="compositionally biased region" description="Low complexity" evidence="1">
    <location>
        <begin position="183"/>
        <end position="192"/>
    </location>
</feature>
<comment type="caution">
    <text evidence="2">The sequence shown here is derived from an EMBL/GenBank/DDBJ whole genome shotgun (WGS) entry which is preliminary data.</text>
</comment>
<gene>
    <name evidence="2" type="ORF">C2845_PM11G16430</name>
</gene>
<evidence type="ECO:0000313" key="2">
    <source>
        <dbReference type="EMBL" id="RLN09074.1"/>
    </source>
</evidence>
<reference evidence="3" key="1">
    <citation type="journal article" date="2019" name="Nat. Commun.">
        <title>The genome of broomcorn millet.</title>
        <authorList>
            <person name="Zou C."/>
            <person name="Miki D."/>
            <person name="Li D."/>
            <person name="Tang Q."/>
            <person name="Xiao L."/>
            <person name="Rajput S."/>
            <person name="Deng P."/>
            <person name="Jia W."/>
            <person name="Huang R."/>
            <person name="Zhang M."/>
            <person name="Sun Y."/>
            <person name="Hu J."/>
            <person name="Fu X."/>
            <person name="Schnable P.S."/>
            <person name="Li F."/>
            <person name="Zhang H."/>
            <person name="Feng B."/>
            <person name="Zhu X."/>
            <person name="Liu R."/>
            <person name="Schnable J.C."/>
            <person name="Zhu J.-K."/>
            <person name="Zhang H."/>
        </authorList>
    </citation>
    <scope>NUCLEOTIDE SEQUENCE [LARGE SCALE GENOMIC DNA]</scope>
</reference>
<evidence type="ECO:0000313" key="3">
    <source>
        <dbReference type="Proteomes" id="UP000275267"/>
    </source>
</evidence>
<evidence type="ECO:0000256" key="1">
    <source>
        <dbReference type="SAM" id="MobiDB-lite"/>
    </source>
</evidence>
<feature type="region of interest" description="Disordered" evidence="1">
    <location>
        <begin position="180"/>
        <end position="242"/>
    </location>
</feature>
<feature type="region of interest" description="Disordered" evidence="1">
    <location>
        <begin position="48"/>
        <end position="69"/>
    </location>
</feature>
<organism evidence="2 3">
    <name type="scientific">Panicum miliaceum</name>
    <name type="common">Proso millet</name>
    <name type="synonym">Broomcorn millet</name>
    <dbReference type="NCBI Taxonomy" id="4540"/>
    <lineage>
        <taxon>Eukaryota</taxon>
        <taxon>Viridiplantae</taxon>
        <taxon>Streptophyta</taxon>
        <taxon>Embryophyta</taxon>
        <taxon>Tracheophyta</taxon>
        <taxon>Spermatophyta</taxon>
        <taxon>Magnoliopsida</taxon>
        <taxon>Liliopsida</taxon>
        <taxon>Poales</taxon>
        <taxon>Poaceae</taxon>
        <taxon>PACMAD clade</taxon>
        <taxon>Panicoideae</taxon>
        <taxon>Panicodae</taxon>
        <taxon>Paniceae</taxon>
        <taxon>Panicinae</taxon>
        <taxon>Panicum</taxon>
        <taxon>Panicum sect. Panicum</taxon>
    </lineage>
</organism>
<dbReference type="Proteomes" id="UP000275267">
    <property type="component" value="Unassembled WGS sequence"/>
</dbReference>
<dbReference type="AlphaFoldDB" id="A0A3L6RUT2"/>
<accession>A0A3L6RUT2</accession>
<sequence>MAWRRGTVPRRRDSMAATFGRGGWAAGCLACGVAELLRDVVRRRAAGVPKLSTSTPPTPSTSHRGLARRKDAAVNSGEAEAHCRGADLGHKVAAAPPRAGRVEHAATADVGGAVQTAKGEEGRGARLRGRRRGAEGEPGRRARLRARPSAWPGGTRASVVEGCRRACEREQAWRRAEAEHIAADGGRAAGPRRSAEGEPGHRARPQVRPGAWSGGARKRGRGLPACERPRRQAEAGRAAAEA</sequence>
<dbReference type="EMBL" id="PQIB02000007">
    <property type="protein sequence ID" value="RLN09074.1"/>
    <property type="molecule type" value="Genomic_DNA"/>
</dbReference>
<proteinExistence type="predicted"/>